<dbReference type="Proteomes" id="UP001148662">
    <property type="component" value="Unassembled WGS sequence"/>
</dbReference>
<dbReference type="EMBL" id="JANHOG010000037">
    <property type="protein sequence ID" value="KAJ3559248.1"/>
    <property type="molecule type" value="Genomic_DNA"/>
</dbReference>
<proteinExistence type="predicted"/>
<name>A0ACC1TF35_9APHY</name>
<comment type="caution">
    <text evidence="1">The sequence shown here is derived from an EMBL/GenBank/DDBJ whole genome shotgun (WGS) entry which is preliminary data.</text>
</comment>
<evidence type="ECO:0000313" key="1">
    <source>
        <dbReference type="EMBL" id="KAJ3559248.1"/>
    </source>
</evidence>
<keyword evidence="2" id="KW-1185">Reference proteome</keyword>
<protein>
    <submittedName>
        <fullName evidence="1">Uncharacterized protein</fullName>
    </submittedName>
</protein>
<sequence length="330" mass="37875">MFENASRAIIEHMAGYTNKQITGLNTHVASIRKETADLQTTVHHLAELVTTQGLLICQYQAMLNKVGLDQGAVKHFKLSDLSKYVETADKQRLEDWLNQIILYNEAYSILNNQAKILIALIHLQKPATQYMATYFDNIKKEKDLNTWNNFVKELQALYRKLDNKKGVKEEIMQLWANKALAKKDFIKYAEQYHTLAHIVKYKDKLHIDKLQEVISEEIRLTLISIDLSQLTLTKWDEYLDLLLKVYKAIYSDKSCAFVFGTSSSNGSSKDSDAMEIDTQAKSKSKSKEHQANSTETKKKHCLIFATKGLKKKAQSHNTENCYDKLSNESK</sequence>
<accession>A0ACC1TF35</accession>
<organism evidence="1 2">
    <name type="scientific">Phlebia brevispora</name>
    <dbReference type="NCBI Taxonomy" id="194682"/>
    <lineage>
        <taxon>Eukaryota</taxon>
        <taxon>Fungi</taxon>
        <taxon>Dikarya</taxon>
        <taxon>Basidiomycota</taxon>
        <taxon>Agaricomycotina</taxon>
        <taxon>Agaricomycetes</taxon>
        <taxon>Polyporales</taxon>
        <taxon>Meruliaceae</taxon>
        <taxon>Phlebia</taxon>
    </lineage>
</organism>
<evidence type="ECO:0000313" key="2">
    <source>
        <dbReference type="Proteomes" id="UP001148662"/>
    </source>
</evidence>
<gene>
    <name evidence="1" type="ORF">NM688_g458</name>
</gene>
<reference evidence="1" key="1">
    <citation type="submission" date="2022-07" db="EMBL/GenBank/DDBJ databases">
        <title>Genome Sequence of Phlebia brevispora.</title>
        <authorList>
            <person name="Buettner E."/>
        </authorList>
    </citation>
    <scope>NUCLEOTIDE SEQUENCE</scope>
    <source>
        <strain evidence="1">MPL23</strain>
    </source>
</reference>